<name>A0A6C1DSK8_SACPS</name>
<dbReference type="InterPro" id="IPR011417">
    <property type="entry name" value="ANTH_dom"/>
</dbReference>
<dbReference type="InterPro" id="IPR008942">
    <property type="entry name" value="ENTH_VHS"/>
</dbReference>
<dbReference type="SUPFAM" id="SSF48464">
    <property type="entry name" value="ENTH/VHS domain"/>
    <property type="match status" value="1"/>
</dbReference>
<feature type="compositionally biased region" description="Basic and acidic residues" evidence="10">
    <location>
        <begin position="262"/>
        <end position="283"/>
    </location>
</feature>
<keyword evidence="5" id="KW-0254">Endocytosis</keyword>
<dbReference type="CDD" id="cd16988">
    <property type="entry name" value="ANTH_N_YAP180"/>
    <property type="match status" value="1"/>
</dbReference>
<keyword evidence="9" id="KW-0175">Coiled coil</keyword>
<feature type="region of interest" description="Disordered" evidence="10">
    <location>
        <begin position="262"/>
        <end position="302"/>
    </location>
</feature>
<dbReference type="GO" id="GO:0005886">
    <property type="term" value="C:plasma membrane"/>
    <property type="evidence" value="ECO:0007669"/>
    <property type="project" value="UniProtKB-SubCell"/>
</dbReference>
<dbReference type="FunFam" id="1.20.58.150:FF:000004">
    <property type="entry name" value="ENTH domain protein"/>
    <property type="match status" value="1"/>
</dbReference>
<evidence type="ECO:0000256" key="1">
    <source>
        <dbReference type="ARBA" id="ARBA00004266"/>
    </source>
</evidence>
<dbReference type="InterPro" id="IPR045192">
    <property type="entry name" value="AP180-like"/>
</dbReference>
<dbReference type="InterPro" id="IPR014712">
    <property type="entry name" value="ANTH_dom_sf"/>
</dbReference>
<gene>
    <name evidence="12" type="ORF">GRS66_002054</name>
</gene>
<proteinExistence type="inferred from homology"/>
<dbReference type="Gene3D" id="1.25.40.90">
    <property type="match status" value="1"/>
</dbReference>
<dbReference type="Proteomes" id="UP000501346">
    <property type="component" value="Chromosome ScVII"/>
</dbReference>
<dbReference type="GO" id="GO:0006900">
    <property type="term" value="P:vesicle budding from membrane"/>
    <property type="evidence" value="ECO:0007669"/>
    <property type="project" value="TreeGrafter"/>
</dbReference>
<dbReference type="GO" id="GO:0072583">
    <property type="term" value="P:clathrin-dependent endocytosis"/>
    <property type="evidence" value="ECO:0007669"/>
    <property type="project" value="InterPro"/>
</dbReference>
<dbReference type="EMBL" id="CP048988">
    <property type="protein sequence ID" value="QID79761.1"/>
    <property type="molecule type" value="Genomic_DNA"/>
</dbReference>
<keyword evidence="4" id="KW-0963">Cytoplasm</keyword>
<dbReference type="OrthoDB" id="44015at2759"/>
<dbReference type="SUPFAM" id="SSF89009">
    <property type="entry name" value="GAT-like domain"/>
    <property type="match status" value="1"/>
</dbReference>
<feature type="coiled-coil region" evidence="9">
    <location>
        <begin position="302"/>
        <end position="329"/>
    </location>
</feature>
<protein>
    <recommendedName>
        <fullName evidence="11">ENTH domain-containing protein</fullName>
    </recommendedName>
</protein>
<evidence type="ECO:0000256" key="9">
    <source>
        <dbReference type="SAM" id="Coils"/>
    </source>
</evidence>
<feature type="compositionally biased region" description="Low complexity" evidence="10">
    <location>
        <begin position="284"/>
        <end position="298"/>
    </location>
</feature>
<evidence type="ECO:0000256" key="2">
    <source>
        <dbReference type="ARBA" id="ARBA00004413"/>
    </source>
</evidence>
<comment type="subcellular location">
    <subcellularLocation>
        <location evidence="1">Bud neck</location>
    </subcellularLocation>
    <subcellularLocation>
        <location evidence="2">Cell membrane</location>
        <topology evidence="2">Peripheral membrane protein</topology>
        <orientation evidence="2">Cytoplasmic side</orientation>
    </subcellularLocation>
    <subcellularLocation>
        <location evidence="3">Cytoplasm</location>
    </subcellularLocation>
</comment>
<dbReference type="SMART" id="SM00273">
    <property type="entry name" value="ENTH"/>
    <property type="match status" value="1"/>
</dbReference>
<dbReference type="GO" id="GO:0005545">
    <property type="term" value="F:1-phosphatidylinositol binding"/>
    <property type="evidence" value="ECO:0007669"/>
    <property type="project" value="InterPro"/>
</dbReference>
<evidence type="ECO:0000313" key="13">
    <source>
        <dbReference type="Proteomes" id="UP000501346"/>
    </source>
</evidence>
<sequence length="568" mass="64309">MSSLYTKLVKGATKIKMAPPKQKYVDPILSGTSSARGLQEITHALDIRLSDTAWTIVYKALIVLHLMIQQGEKDVTLRHYSHNLDVFQLRKISHTTKWSSNDMRALQRYDEYLKTRCEEYGRLGMDHLRDNYSSLKLGSKNQLSMDEELDHVESLEIQINALIRNKYSVSDLENHLLLYAFQLLVQDLLGLYNALNEGVITLLESFFELSIEHAKRTLDLYKDFVDMTEYVVRYLKIGKAVGLKIPVIKHITTKLINSLEEHLREETKRQRGEPSEPQQDRKPSTAISSTSSHNNNSNDKNKSIAQKKLEQIREQKRLLEQQLQNQQLLISPTVPQDAYNPFGSQQQDLNNDTFSFEPTQSQMTAQVPQPTANPFLIPQQQQQALQLTSASTMPQPSEIQITPNLNNQQTGMYASNLQYTPNFTGSGFGGYTTTENNAMMTGTLDPTKTGSNNPFSLENIAREQQQQNFQNSPNPFTLQQAQTTPILAHSQTGNPFQAQNVVTSPMGTYMTSPVAGQLQYASTGAQQQPQMMQGQQTGYVMVPTAFVPINQQQQQQQHQQENPNLIDI</sequence>
<reference evidence="12 13" key="1">
    <citation type="journal article" date="2019" name="BMC Genomics">
        <title>Chromosome level assembly and comparative genome analysis confirm lager-brewing yeasts originated from a single hybridization.</title>
        <authorList>
            <person name="Salazar A.N."/>
            <person name="Gorter de Vries A.R."/>
            <person name="van den Broek M."/>
            <person name="Brouwers N."/>
            <person name="de la Torre Cortes P."/>
            <person name="Kuijpers N.G.A."/>
            <person name="Daran J.G."/>
            <person name="Abeel T."/>
        </authorList>
    </citation>
    <scope>NUCLEOTIDE SEQUENCE [LARGE SCALE GENOMIC DNA]</scope>
    <source>
        <strain evidence="12 13">CBS 1483</strain>
    </source>
</reference>
<dbReference type="GO" id="GO:0005546">
    <property type="term" value="F:phosphatidylinositol-4,5-bisphosphate binding"/>
    <property type="evidence" value="ECO:0007669"/>
    <property type="project" value="TreeGrafter"/>
</dbReference>
<evidence type="ECO:0000256" key="7">
    <source>
        <dbReference type="ARBA" id="ARBA00061059"/>
    </source>
</evidence>
<evidence type="ECO:0000256" key="10">
    <source>
        <dbReference type="SAM" id="MobiDB-lite"/>
    </source>
</evidence>
<evidence type="ECO:0000256" key="5">
    <source>
        <dbReference type="ARBA" id="ARBA00022583"/>
    </source>
</evidence>
<comment type="function">
    <text evidence="6">Involved in endocytosis and clathrin cage assembly.</text>
</comment>
<dbReference type="GO" id="GO:0005935">
    <property type="term" value="C:cellular bud neck"/>
    <property type="evidence" value="ECO:0007669"/>
    <property type="project" value="UniProtKB-SubCell"/>
</dbReference>
<comment type="subunit">
    <text evidence="8">Interacts with PAN1 and the clathrin heavy and light chains CHC1 and CLC1.</text>
</comment>
<evidence type="ECO:0000256" key="3">
    <source>
        <dbReference type="ARBA" id="ARBA00004496"/>
    </source>
</evidence>
<keyword evidence="13" id="KW-1185">Reference proteome</keyword>
<dbReference type="GO" id="GO:0000149">
    <property type="term" value="F:SNARE binding"/>
    <property type="evidence" value="ECO:0007669"/>
    <property type="project" value="TreeGrafter"/>
</dbReference>
<dbReference type="AlphaFoldDB" id="A0A6C1DSK8"/>
<evidence type="ECO:0000313" key="12">
    <source>
        <dbReference type="EMBL" id="QID79761.1"/>
    </source>
</evidence>
<evidence type="ECO:0000256" key="6">
    <source>
        <dbReference type="ARBA" id="ARBA00058079"/>
    </source>
</evidence>
<accession>A0A6C1DSK8</accession>
<comment type="similarity">
    <text evidence="7">Belongs to the AP180 family.</text>
</comment>
<dbReference type="GO" id="GO:0030136">
    <property type="term" value="C:clathrin-coated vesicle"/>
    <property type="evidence" value="ECO:0007669"/>
    <property type="project" value="InterPro"/>
</dbReference>
<dbReference type="GO" id="GO:0048268">
    <property type="term" value="P:clathrin coat assembly"/>
    <property type="evidence" value="ECO:0007669"/>
    <property type="project" value="InterPro"/>
</dbReference>
<dbReference type="PROSITE" id="PS50942">
    <property type="entry name" value="ENTH"/>
    <property type="match status" value="1"/>
</dbReference>
<dbReference type="GO" id="GO:0005905">
    <property type="term" value="C:clathrin-coated pit"/>
    <property type="evidence" value="ECO:0007669"/>
    <property type="project" value="TreeGrafter"/>
</dbReference>
<evidence type="ECO:0000259" key="11">
    <source>
        <dbReference type="PROSITE" id="PS50942"/>
    </source>
</evidence>
<dbReference type="InterPro" id="IPR013809">
    <property type="entry name" value="ENTH"/>
</dbReference>
<dbReference type="Gene3D" id="1.20.58.150">
    <property type="entry name" value="ANTH domain"/>
    <property type="match status" value="1"/>
</dbReference>
<dbReference type="Pfam" id="PF07651">
    <property type="entry name" value="ANTH"/>
    <property type="match status" value="1"/>
</dbReference>
<organism evidence="12 13">
    <name type="scientific">Saccharomyces pastorianus</name>
    <name type="common">Lager yeast</name>
    <name type="synonym">Saccharomyces cerevisiae x Saccharomyces eubayanus</name>
    <dbReference type="NCBI Taxonomy" id="27292"/>
    <lineage>
        <taxon>Eukaryota</taxon>
        <taxon>Fungi</taxon>
        <taxon>Dikarya</taxon>
        <taxon>Ascomycota</taxon>
        <taxon>Saccharomycotina</taxon>
        <taxon>Saccharomycetes</taxon>
        <taxon>Saccharomycetales</taxon>
        <taxon>Saccharomycetaceae</taxon>
        <taxon>Saccharomyces</taxon>
    </lineage>
</organism>
<evidence type="ECO:0000256" key="4">
    <source>
        <dbReference type="ARBA" id="ARBA00022490"/>
    </source>
</evidence>
<dbReference type="PANTHER" id="PTHR22951">
    <property type="entry name" value="CLATHRIN ASSEMBLY PROTEIN"/>
    <property type="match status" value="1"/>
</dbReference>
<evidence type="ECO:0000256" key="8">
    <source>
        <dbReference type="ARBA" id="ARBA00061916"/>
    </source>
</evidence>
<feature type="domain" description="ENTH" evidence="11">
    <location>
        <begin position="1"/>
        <end position="127"/>
    </location>
</feature>
<dbReference type="GO" id="GO:0032050">
    <property type="term" value="F:clathrin heavy chain binding"/>
    <property type="evidence" value="ECO:0007669"/>
    <property type="project" value="TreeGrafter"/>
</dbReference>
<dbReference type="PANTHER" id="PTHR22951:SF5">
    <property type="entry name" value="PHOSPHATIDYLINOSITOL-BINDING CLATHRIN ASSEMBLY PROTEIN LAP"/>
    <property type="match status" value="1"/>
</dbReference>